<name>A0A6M0P927_9BACI</name>
<sequence>MSILAERLRSLRKLNKLTQKDIADFLGITESGYGYYEQGRREPSLDTLRKLADKYGVSVSYLTGEDDKSHDYYDSLAEITKLVKEYGLDQIGFFDIEEWKNLSPEDVRMIEEHFKMIVKLAKERNQNNK</sequence>
<accession>A0A6M0P927</accession>
<keyword evidence="4" id="KW-1185">Reference proteome</keyword>
<reference evidence="3 4" key="2">
    <citation type="submission" date="2020-03" db="EMBL/GenBank/DDBJ databases">
        <title>Bacillus aquiflavi sp. nov., isolated from yellow water of strong flavor Chinese baijiu in Yibin region of China.</title>
        <authorList>
            <person name="Xie J."/>
        </authorList>
    </citation>
    <scope>NUCLEOTIDE SEQUENCE [LARGE SCALE GENOMIC DNA]</scope>
    <source>
        <strain evidence="3 4">Gsoil 114</strain>
    </source>
</reference>
<reference evidence="3 4" key="1">
    <citation type="submission" date="2020-02" db="EMBL/GenBank/DDBJ databases">
        <authorList>
            <person name="Feng H."/>
        </authorList>
    </citation>
    <scope>NUCLEOTIDE SEQUENCE [LARGE SCALE GENOMIC DNA]</scope>
    <source>
        <strain evidence="3 4">Gsoil 114</strain>
    </source>
</reference>
<proteinExistence type="predicted"/>
<dbReference type="SUPFAM" id="SSF47413">
    <property type="entry name" value="lambda repressor-like DNA-binding domains"/>
    <property type="match status" value="1"/>
</dbReference>
<dbReference type="CDD" id="cd00093">
    <property type="entry name" value="HTH_XRE"/>
    <property type="match status" value="1"/>
</dbReference>
<evidence type="ECO:0000256" key="1">
    <source>
        <dbReference type="ARBA" id="ARBA00023125"/>
    </source>
</evidence>
<dbReference type="SMART" id="SM00530">
    <property type="entry name" value="HTH_XRE"/>
    <property type="match status" value="1"/>
</dbReference>
<dbReference type="InterPro" id="IPR010982">
    <property type="entry name" value="Lambda_DNA-bd_dom_sf"/>
</dbReference>
<dbReference type="Pfam" id="PF01381">
    <property type="entry name" value="HTH_3"/>
    <property type="match status" value="1"/>
</dbReference>
<evidence type="ECO:0000313" key="3">
    <source>
        <dbReference type="EMBL" id="NEY20529.1"/>
    </source>
</evidence>
<evidence type="ECO:0000259" key="2">
    <source>
        <dbReference type="PROSITE" id="PS50943"/>
    </source>
</evidence>
<dbReference type="PANTHER" id="PTHR46558:SF14">
    <property type="entry name" value="HTH-TYPE TRANSCRIPTIONAL REGULATOR ANSR"/>
    <property type="match status" value="1"/>
</dbReference>
<dbReference type="EMBL" id="JAAIWK010000017">
    <property type="protein sequence ID" value="NEY20529.1"/>
    <property type="molecule type" value="Genomic_DNA"/>
</dbReference>
<evidence type="ECO:0000313" key="4">
    <source>
        <dbReference type="Proteomes" id="UP000476934"/>
    </source>
</evidence>
<organism evidence="3 4">
    <name type="scientific">Heyndrickxia ginsengihumi</name>
    <dbReference type="NCBI Taxonomy" id="363870"/>
    <lineage>
        <taxon>Bacteria</taxon>
        <taxon>Bacillati</taxon>
        <taxon>Bacillota</taxon>
        <taxon>Bacilli</taxon>
        <taxon>Bacillales</taxon>
        <taxon>Bacillaceae</taxon>
        <taxon>Heyndrickxia</taxon>
    </lineage>
</organism>
<dbReference type="PANTHER" id="PTHR46558">
    <property type="entry name" value="TRACRIPTIONAL REGULATORY PROTEIN-RELATED-RELATED"/>
    <property type="match status" value="1"/>
</dbReference>
<protein>
    <submittedName>
        <fullName evidence="3">Helix-turn-helix transcriptional regulator</fullName>
    </submittedName>
</protein>
<keyword evidence="1" id="KW-0238">DNA-binding</keyword>
<dbReference type="Gene3D" id="1.10.260.40">
    <property type="entry name" value="lambda repressor-like DNA-binding domains"/>
    <property type="match status" value="1"/>
</dbReference>
<dbReference type="InterPro" id="IPR001387">
    <property type="entry name" value="Cro/C1-type_HTH"/>
</dbReference>
<feature type="domain" description="HTH cro/C1-type" evidence="2">
    <location>
        <begin position="8"/>
        <end position="62"/>
    </location>
</feature>
<gene>
    <name evidence="3" type="ORF">G4D61_11235</name>
</gene>
<comment type="caution">
    <text evidence="3">The sequence shown here is derived from an EMBL/GenBank/DDBJ whole genome shotgun (WGS) entry which is preliminary data.</text>
</comment>
<dbReference type="Proteomes" id="UP000476934">
    <property type="component" value="Unassembled WGS sequence"/>
</dbReference>
<dbReference type="RefSeq" id="WP_163173972.1">
    <property type="nucleotide sequence ID" value="NZ_JAAIWK010000017.1"/>
</dbReference>
<dbReference type="AlphaFoldDB" id="A0A6M0P927"/>
<dbReference type="PROSITE" id="PS50943">
    <property type="entry name" value="HTH_CROC1"/>
    <property type="match status" value="1"/>
</dbReference>
<dbReference type="GO" id="GO:0003677">
    <property type="term" value="F:DNA binding"/>
    <property type="evidence" value="ECO:0007669"/>
    <property type="project" value="UniProtKB-KW"/>
</dbReference>